<keyword evidence="3" id="KW-1185">Reference proteome</keyword>
<evidence type="ECO:0000256" key="1">
    <source>
        <dbReference type="SAM" id="Phobius"/>
    </source>
</evidence>
<organism evidence="2 3">
    <name type="scientific">Lachnospira multipara</name>
    <dbReference type="NCBI Taxonomy" id="28051"/>
    <lineage>
        <taxon>Bacteria</taxon>
        <taxon>Bacillati</taxon>
        <taxon>Bacillota</taxon>
        <taxon>Clostridia</taxon>
        <taxon>Lachnospirales</taxon>
        <taxon>Lachnospiraceae</taxon>
        <taxon>Lachnospira</taxon>
    </lineage>
</organism>
<dbReference type="AlphaFoldDB" id="A0A1H5VUB0"/>
<reference evidence="2 3" key="1">
    <citation type="submission" date="2016-10" db="EMBL/GenBank/DDBJ databases">
        <authorList>
            <person name="de Groot N.N."/>
        </authorList>
    </citation>
    <scope>NUCLEOTIDE SEQUENCE [LARGE SCALE GENOMIC DNA]</scope>
    <source>
        <strain evidence="2 3">D15d</strain>
    </source>
</reference>
<gene>
    <name evidence="2" type="ORF">SAMN05216537_112106</name>
</gene>
<evidence type="ECO:0000313" key="3">
    <source>
        <dbReference type="Proteomes" id="UP000236726"/>
    </source>
</evidence>
<dbReference type="Proteomes" id="UP000236726">
    <property type="component" value="Unassembled WGS sequence"/>
</dbReference>
<evidence type="ECO:0000313" key="2">
    <source>
        <dbReference type="EMBL" id="SEF90895.1"/>
    </source>
</evidence>
<keyword evidence="1" id="KW-0472">Membrane</keyword>
<dbReference type="EMBL" id="FNUL01000012">
    <property type="protein sequence ID" value="SEF90895.1"/>
    <property type="molecule type" value="Genomic_DNA"/>
</dbReference>
<feature type="transmembrane region" description="Helical" evidence="1">
    <location>
        <begin position="12"/>
        <end position="30"/>
    </location>
</feature>
<protein>
    <submittedName>
        <fullName evidence="2">Uncharacterized protein</fullName>
    </submittedName>
</protein>
<dbReference type="RefSeq" id="WP_103953154.1">
    <property type="nucleotide sequence ID" value="NZ_FNUL01000012.1"/>
</dbReference>
<keyword evidence="1" id="KW-0812">Transmembrane</keyword>
<keyword evidence="1" id="KW-1133">Transmembrane helix</keyword>
<accession>A0A1H5VUB0</accession>
<proteinExistence type="predicted"/>
<name>A0A1H5VUB0_9FIRM</name>
<sequence>MVDLNLDWVEGMRILILLVLVLLSICVCIYESNARKKDIQRGFERLEHEIEKQNKDADK</sequence>